<reference evidence="1" key="2">
    <citation type="journal article" date="2021" name="PeerJ">
        <title>Extensive microbial diversity within the chicken gut microbiome revealed by metagenomics and culture.</title>
        <authorList>
            <person name="Gilroy R."/>
            <person name="Ravi A."/>
            <person name="Getino M."/>
            <person name="Pursley I."/>
            <person name="Horton D.L."/>
            <person name="Alikhan N.F."/>
            <person name="Baker D."/>
            <person name="Gharbi K."/>
            <person name="Hall N."/>
            <person name="Watson M."/>
            <person name="Adriaenssens E.M."/>
            <person name="Foster-Nyarko E."/>
            <person name="Jarju S."/>
            <person name="Secka A."/>
            <person name="Antonio M."/>
            <person name="Oren A."/>
            <person name="Chaudhuri R.R."/>
            <person name="La Ragione R."/>
            <person name="Hildebrand F."/>
            <person name="Pallen M.J."/>
        </authorList>
    </citation>
    <scope>NUCLEOTIDE SEQUENCE</scope>
    <source>
        <strain evidence="1">G3-3990</strain>
    </source>
</reference>
<dbReference type="NCBIfam" id="TIGR01681">
    <property type="entry name" value="HAD-SF-IIIC"/>
    <property type="match status" value="1"/>
</dbReference>
<proteinExistence type="predicted"/>
<dbReference type="EMBL" id="JADIMG010000023">
    <property type="protein sequence ID" value="MBO8459131.1"/>
    <property type="molecule type" value="Genomic_DNA"/>
</dbReference>
<sequence>MTEIESPVNKYIDVYINNYVRQFRNFITSNYIVNIGGVAGFIAADDHDLSFLLRKLQTYGFEVTISNGQDTIDEIQVEYTIRGNANDEFFGYKIENFVSTIYLSSKTGISIVGILVMQIISQIMCKSKIVYKAVILDLDDTIWKGTLAEDGIDAIKQNLLSNDAIPFIGFMRFIQALAKELGLYIAICSRNDNEKVLSAIDRLDENEFPLKGQIDCIVANYNDKSKNIKAIAQKLSILTSACVFIDDNKIVRDEVRQNLPEVFVPDWDNHDELLTLLLTCGVFDRFELSLKSRNRKRLYAVLQQEREKSYLPQLLVKVSDDINHVEAMRLYAKSNQFKFSEKKALRKMQVSNF</sequence>
<comment type="caution">
    <text evidence="1">The sequence shown here is derived from an EMBL/GenBank/DDBJ whole genome shotgun (WGS) entry which is preliminary data.</text>
</comment>
<dbReference type="AlphaFoldDB" id="A0A9D9HSL6"/>
<evidence type="ECO:0000313" key="2">
    <source>
        <dbReference type="Proteomes" id="UP000823641"/>
    </source>
</evidence>
<dbReference type="InterPro" id="IPR010033">
    <property type="entry name" value="HAD_SF_ppase_IIIC"/>
</dbReference>
<evidence type="ECO:0000313" key="1">
    <source>
        <dbReference type="EMBL" id="MBO8459131.1"/>
    </source>
</evidence>
<accession>A0A9D9HSL6</accession>
<gene>
    <name evidence="1" type="ORF">IAA73_02195</name>
</gene>
<dbReference type="SUPFAM" id="SSF56784">
    <property type="entry name" value="HAD-like"/>
    <property type="match status" value="1"/>
</dbReference>
<name>A0A9D9HSL6_9BACT</name>
<dbReference type="InterPro" id="IPR023214">
    <property type="entry name" value="HAD_sf"/>
</dbReference>
<dbReference type="Proteomes" id="UP000823641">
    <property type="component" value="Unassembled WGS sequence"/>
</dbReference>
<dbReference type="InterPro" id="IPR036412">
    <property type="entry name" value="HAD-like_sf"/>
</dbReference>
<organism evidence="1 2">
    <name type="scientific">Candidatus Gallipaludibacter merdavium</name>
    <dbReference type="NCBI Taxonomy" id="2840839"/>
    <lineage>
        <taxon>Bacteria</taxon>
        <taxon>Pseudomonadati</taxon>
        <taxon>Bacteroidota</taxon>
        <taxon>Bacteroidia</taxon>
        <taxon>Bacteroidales</taxon>
        <taxon>Candidatus Gallipaludibacter</taxon>
    </lineage>
</organism>
<protein>
    <submittedName>
        <fullName evidence="1">HAD-IIIC family phosphatase</fullName>
    </submittedName>
</protein>
<dbReference type="Gene3D" id="3.40.50.1000">
    <property type="entry name" value="HAD superfamily/HAD-like"/>
    <property type="match status" value="1"/>
</dbReference>
<reference evidence="1" key="1">
    <citation type="submission" date="2020-10" db="EMBL/GenBank/DDBJ databases">
        <authorList>
            <person name="Gilroy R."/>
        </authorList>
    </citation>
    <scope>NUCLEOTIDE SEQUENCE</scope>
    <source>
        <strain evidence="1">G3-3990</strain>
    </source>
</reference>